<dbReference type="Proteomes" id="UP000005446">
    <property type="component" value="Unassembled WGS sequence"/>
</dbReference>
<comment type="caution">
    <text evidence="1">The sequence shown here is derived from an EMBL/GenBank/DDBJ whole genome shotgun (WGS) entry which is preliminary data.</text>
</comment>
<proteinExistence type="predicted"/>
<dbReference type="EMBL" id="AGUE01000083">
    <property type="protein sequence ID" value="EHL00386.1"/>
    <property type="molecule type" value="Genomic_DNA"/>
</dbReference>
<sequence length="71" mass="7846">MVLLRLPPQDNAGPNRSYDRLAGSFSIRWISACGDYLSPSAVAFGEHGSTLCSSIVIRTGGRYRWCNRRQG</sequence>
<name>H0EM42_GLAL7</name>
<dbReference type="InParanoid" id="H0EM42"/>
<dbReference type="HOGENOM" id="CLU_2740243_0_0_1"/>
<accession>H0EM42</accession>
<reference evidence="1 2" key="1">
    <citation type="journal article" date="2012" name="Eukaryot. Cell">
        <title>Genome sequence of the fungus Glarea lozoyensis: the first genome sequence of a species from the Helotiaceae family.</title>
        <authorList>
            <person name="Youssar L."/>
            <person name="Gruening B.A."/>
            <person name="Erxleben A."/>
            <person name="Guenther S."/>
            <person name="Huettel W."/>
        </authorList>
    </citation>
    <scope>NUCLEOTIDE SEQUENCE [LARGE SCALE GENOMIC DNA]</scope>
    <source>
        <strain evidence="2">ATCC 74030 / MF5533</strain>
    </source>
</reference>
<gene>
    <name evidence="1" type="ORF">M7I_3668</name>
</gene>
<dbReference type="AlphaFoldDB" id="H0EM42"/>
<protein>
    <submittedName>
        <fullName evidence="1">Uncharacterized protein</fullName>
    </submittedName>
</protein>
<evidence type="ECO:0000313" key="2">
    <source>
        <dbReference type="Proteomes" id="UP000005446"/>
    </source>
</evidence>
<keyword evidence="2" id="KW-1185">Reference proteome</keyword>
<evidence type="ECO:0000313" key="1">
    <source>
        <dbReference type="EMBL" id="EHL00386.1"/>
    </source>
</evidence>
<organism evidence="1 2">
    <name type="scientific">Glarea lozoyensis (strain ATCC 74030 / MF5533)</name>
    <dbReference type="NCBI Taxonomy" id="1104152"/>
    <lineage>
        <taxon>Eukaryota</taxon>
        <taxon>Fungi</taxon>
        <taxon>Dikarya</taxon>
        <taxon>Ascomycota</taxon>
        <taxon>Pezizomycotina</taxon>
        <taxon>Leotiomycetes</taxon>
        <taxon>Helotiales</taxon>
        <taxon>Helotiaceae</taxon>
        <taxon>Glarea</taxon>
    </lineage>
</organism>